<protein>
    <submittedName>
        <fullName evidence="8">ABC-2 transporter component</fullName>
    </submittedName>
</protein>
<keyword evidence="3 6" id="KW-0812">Transmembrane</keyword>
<keyword evidence="9" id="KW-1185">Reference proteome</keyword>
<sequence length="282" mass="31165">MSVSSPLPPPGSPVGAADRAFSGRRVFAIVLRHWYLMRGSLPRLLEMAYWPIIQVVTWGFITQFLMGQSSLIAQAAGIFLGAVLLWDVLFRGNLGVSLSFVEEMWSRNLGQLFVSPLRPYELAALMVMSILRTLVGVVPASLLAIAFYAFNIYALGLPLLAFFANLLVMGWAIGLIVCAFLLRFGMGAESMAWVMVFAFWPIAGIYYPIDVMPPVLQAIAYAFPPAHVFEGMRQLMIDGSFSMGHFWAAVGLNVFYLGGALGLFLWVFRIARRRGLLLDVGE</sequence>
<evidence type="ECO:0000313" key="9">
    <source>
        <dbReference type="Proteomes" id="UP000001929"/>
    </source>
</evidence>
<dbReference type="InterPro" id="IPR013525">
    <property type="entry name" value="ABC2_TM"/>
</dbReference>
<keyword evidence="4 6" id="KW-1133">Transmembrane helix</keyword>
<dbReference type="GO" id="GO:0043190">
    <property type="term" value="C:ATP-binding cassette (ABC) transporter complex"/>
    <property type="evidence" value="ECO:0007669"/>
    <property type="project" value="InterPro"/>
</dbReference>
<accession>Q2RY63</accession>
<dbReference type="InterPro" id="IPR000412">
    <property type="entry name" value="ABC_2_transport"/>
</dbReference>
<reference evidence="8 9" key="1">
    <citation type="journal article" date="2011" name="Stand. Genomic Sci.">
        <title>Complete genome sequence of Rhodospirillum rubrum type strain (S1).</title>
        <authorList>
            <person name="Munk A.C."/>
            <person name="Copeland A."/>
            <person name="Lucas S."/>
            <person name="Lapidus A."/>
            <person name="Del Rio T.G."/>
            <person name="Barry K."/>
            <person name="Detter J.C."/>
            <person name="Hammon N."/>
            <person name="Israni S."/>
            <person name="Pitluck S."/>
            <person name="Brettin T."/>
            <person name="Bruce D."/>
            <person name="Han C."/>
            <person name="Tapia R."/>
            <person name="Gilna P."/>
            <person name="Schmutz J."/>
            <person name="Larimer F."/>
            <person name="Land M."/>
            <person name="Kyrpides N.C."/>
            <person name="Mavromatis K."/>
            <person name="Richardson P."/>
            <person name="Rohde M."/>
            <person name="Goker M."/>
            <person name="Klenk H.P."/>
            <person name="Zhang Y."/>
            <person name="Roberts G.P."/>
            <person name="Reslewic S."/>
            <person name="Schwartz D.C."/>
        </authorList>
    </citation>
    <scope>NUCLEOTIDE SEQUENCE [LARGE SCALE GENOMIC DNA]</scope>
    <source>
        <strain evidence="9">ATCC 11170 / ATH 1.1.1 / DSM 467 / LMG 4362 / NCIMB 8255 / S1</strain>
    </source>
</reference>
<feature type="transmembrane region" description="Helical" evidence="6">
    <location>
        <begin position="246"/>
        <end position="268"/>
    </location>
</feature>
<dbReference type="PANTHER" id="PTHR30294:SF29">
    <property type="entry name" value="MULTIDRUG ABC TRANSPORTER PERMEASE YBHS-RELATED"/>
    <property type="match status" value="1"/>
</dbReference>
<dbReference type="PATRIC" id="fig|269796.9.peg.182"/>
<evidence type="ECO:0000259" key="7">
    <source>
        <dbReference type="Pfam" id="PF01061"/>
    </source>
</evidence>
<evidence type="ECO:0000256" key="1">
    <source>
        <dbReference type="ARBA" id="ARBA00004651"/>
    </source>
</evidence>
<dbReference type="PANTHER" id="PTHR30294">
    <property type="entry name" value="MEMBRANE COMPONENT OF ABC TRANSPORTER YHHJ-RELATED"/>
    <property type="match status" value="1"/>
</dbReference>
<keyword evidence="5 6" id="KW-0472">Membrane</keyword>
<name>Q2RY63_RHORT</name>
<dbReference type="STRING" id="269796.Rru_A0127"/>
<feature type="domain" description="ABC-2 type transporter transmembrane" evidence="7">
    <location>
        <begin position="49"/>
        <end position="236"/>
    </location>
</feature>
<feature type="transmembrane region" description="Helical" evidence="6">
    <location>
        <begin position="191"/>
        <end position="209"/>
    </location>
</feature>
<dbReference type="Proteomes" id="UP000001929">
    <property type="component" value="Chromosome"/>
</dbReference>
<feature type="transmembrane region" description="Helical" evidence="6">
    <location>
        <begin position="162"/>
        <end position="184"/>
    </location>
</feature>
<gene>
    <name evidence="8" type="ordered locus">Rru_A0127</name>
</gene>
<dbReference type="EnsemblBacteria" id="ABC20932">
    <property type="protein sequence ID" value="ABC20932"/>
    <property type="gene ID" value="Rru_A0127"/>
</dbReference>
<evidence type="ECO:0000313" key="8">
    <source>
        <dbReference type="EMBL" id="ABC20932.1"/>
    </source>
</evidence>
<dbReference type="Pfam" id="PF01061">
    <property type="entry name" value="ABC2_membrane"/>
    <property type="match status" value="1"/>
</dbReference>
<dbReference type="RefSeq" id="WP_011387888.1">
    <property type="nucleotide sequence ID" value="NC_007643.1"/>
</dbReference>
<evidence type="ECO:0000256" key="6">
    <source>
        <dbReference type="SAM" id="Phobius"/>
    </source>
</evidence>
<dbReference type="AlphaFoldDB" id="Q2RY63"/>
<dbReference type="PhylomeDB" id="Q2RY63"/>
<feature type="transmembrane region" description="Helical" evidence="6">
    <location>
        <begin position="122"/>
        <end position="150"/>
    </location>
</feature>
<evidence type="ECO:0000256" key="5">
    <source>
        <dbReference type="ARBA" id="ARBA00023136"/>
    </source>
</evidence>
<comment type="subcellular location">
    <subcellularLocation>
        <location evidence="1">Cell membrane</location>
        <topology evidence="1">Multi-pass membrane protein</topology>
    </subcellularLocation>
</comment>
<proteinExistence type="predicted"/>
<dbReference type="PRINTS" id="PR00164">
    <property type="entry name" value="ABC2TRNSPORT"/>
</dbReference>
<dbReference type="HOGENOM" id="CLU_089201_1_0_5"/>
<dbReference type="EMBL" id="CP000230">
    <property type="protein sequence ID" value="ABC20932.1"/>
    <property type="molecule type" value="Genomic_DNA"/>
</dbReference>
<evidence type="ECO:0000256" key="3">
    <source>
        <dbReference type="ARBA" id="ARBA00022692"/>
    </source>
</evidence>
<keyword evidence="2" id="KW-1003">Cell membrane</keyword>
<evidence type="ECO:0000256" key="4">
    <source>
        <dbReference type="ARBA" id="ARBA00022989"/>
    </source>
</evidence>
<dbReference type="GO" id="GO:0140359">
    <property type="term" value="F:ABC-type transporter activity"/>
    <property type="evidence" value="ECO:0007669"/>
    <property type="project" value="InterPro"/>
</dbReference>
<dbReference type="KEGG" id="rru:Rru_A0127"/>
<dbReference type="eggNOG" id="COG0842">
    <property type="taxonomic scope" value="Bacteria"/>
</dbReference>
<evidence type="ECO:0000256" key="2">
    <source>
        <dbReference type="ARBA" id="ARBA00022475"/>
    </source>
</evidence>
<organism evidence="8 9">
    <name type="scientific">Rhodospirillum rubrum (strain ATCC 11170 / ATH 1.1.1 / DSM 467 / LMG 4362 / NCIMB 8255 / S1)</name>
    <dbReference type="NCBI Taxonomy" id="269796"/>
    <lineage>
        <taxon>Bacteria</taxon>
        <taxon>Pseudomonadati</taxon>
        <taxon>Pseudomonadota</taxon>
        <taxon>Alphaproteobacteria</taxon>
        <taxon>Rhodospirillales</taxon>
        <taxon>Rhodospirillaceae</taxon>
        <taxon>Rhodospirillum</taxon>
    </lineage>
</organism>
<dbReference type="InterPro" id="IPR051449">
    <property type="entry name" value="ABC-2_transporter_component"/>
</dbReference>